<evidence type="ECO:0000256" key="9">
    <source>
        <dbReference type="SAM" id="MobiDB-lite"/>
    </source>
</evidence>
<feature type="transmembrane region" description="Helical" evidence="10">
    <location>
        <begin position="322"/>
        <end position="342"/>
    </location>
</feature>
<dbReference type="EMBL" id="KM588897">
    <property type="protein sequence ID" value="AJA06111.1"/>
    <property type="molecule type" value="mRNA"/>
</dbReference>
<evidence type="ECO:0000256" key="7">
    <source>
        <dbReference type="ARBA" id="ARBA00023170"/>
    </source>
</evidence>
<dbReference type="AlphaFoldDB" id="A0A0A7P873"/>
<evidence type="ECO:0000256" key="10">
    <source>
        <dbReference type="SAM" id="Phobius"/>
    </source>
</evidence>
<dbReference type="InterPro" id="IPR036272">
    <property type="entry name" value="Methuselah_N_sf"/>
</dbReference>
<keyword evidence="8" id="KW-0807">Transducer</keyword>
<evidence type="ECO:0000313" key="13">
    <source>
        <dbReference type="EMBL" id="AJA06111.1"/>
    </source>
</evidence>
<feature type="domain" description="G-protein coupled receptors family 2 profile 2" evidence="12">
    <location>
        <begin position="250"/>
        <end position="508"/>
    </location>
</feature>
<proteinExistence type="evidence at transcript level"/>
<dbReference type="GO" id="GO:0004930">
    <property type="term" value="F:G protein-coupled receptor activity"/>
    <property type="evidence" value="ECO:0007669"/>
    <property type="project" value="UniProtKB-KW"/>
</dbReference>
<feature type="signal peptide" evidence="11">
    <location>
        <begin position="1"/>
        <end position="17"/>
    </location>
</feature>
<keyword evidence="3 10" id="KW-0812">Transmembrane</keyword>
<keyword evidence="7 13" id="KW-0675">Receptor</keyword>
<keyword evidence="6 10" id="KW-0472">Membrane</keyword>
<accession>A0A0A7P873</accession>
<dbReference type="InterPro" id="IPR017981">
    <property type="entry name" value="GPCR_2-like_7TM"/>
</dbReference>
<dbReference type="InterPro" id="IPR000832">
    <property type="entry name" value="GPCR_2_secretin-like"/>
</dbReference>
<keyword evidence="5" id="KW-0297">G-protein coupled receptor</keyword>
<comment type="subcellular location">
    <subcellularLocation>
        <location evidence="1">Endomembrane system</location>
        <topology evidence="1">Multi-pass membrane protein</topology>
    </subcellularLocation>
</comment>
<evidence type="ECO:0000256" key="6">
    <source>
        <dbReference type="ARBA" id="ARBA00023136"/>
    </source>
</evidence>
<evidence type="ECO:0000259" key="12">
    <source>
        <dbReference type="PROSITE" id="PS50261"/>
    </source>
</evidence>
<evidence type="ECO:0000256" key="4">
    <source>
        <dbReference type="ARBA" id="ARBA00022989"/>
    </source>
</evidence>
<feature type="chain" id="PRO_5002031952" evidence="11">
    <location>
        <begin position="18"/>
        <end position="566"/>
    </location>
</feature>
<dbReference type="GO" id="GO:0016020">
    <property type="term" value="C:membrane"/>
    <property type="evidence" value="ECO:0007669"/>
    <property type="project" value="InterPro"/>
</dbReference>
<feature type="transmembrane region" description="Helical" evidence="10">
    <location>
        <begin position="251"/>
        <end position="276"/>
    </location>
</feature>
<organism evidence="13">
    <name type="scientific">Dastarcus helophoroides</name>
    <dbReference type="NCBI Taxonomy" id="1169899"/>
    <lineage>
        <taxon>Eukaryota</taxon>
        <taxon>Metazoa</taxon>
        <taxon>Ecdysozoa</taxon>
        <taxon>Arthropoda</taxon>
        <taxon>Hexapoda</taxon>
        <taxon>Insecta</taxon>
        <taxon>Pterygota</taxon>
        <taxon>Neoptera</taxon>
        <taxon>Endopterygota</taxon>
        <taxon>Coleoptera</taxon>
        <taxon>Polyphaga</taxon>
        <taxon>Cucujiformia</taxon>
        <taxon>Coccinelloidea</taxon>
        <taxon>Bothrideridae</taxon>
        <taxon>Dastarcus</taxon>
    </lineage>
</organism>
<dbReference type="Gene3D" id="1.20.1070.10">
    <property type="entry name" value="Rhodopsin 7-helix transmembrane proteins"/>
    <property type="match status" value="1"/>
</dbReference>
<keyword evidence="4 10" id="KW-1133">Transmembrane helix</keyword>
<dbReference type="GO" id="GO:0012505">
    <property type="term" value="C:endomembrane system"/>
    <property type="evidence" value="ECO:0007669"/>
    <property type="project" value="UniProtKB-SubCell"/>
</dbReference>
<dbReference type="GO" id="GO:0007166">
    <property type="term" value="P:cell surface receptor signaling pathway"/>
    <property type="evidence" value="ECO:0007669"/>
    <property type="project" value="InterPro"/>
</dbReference>
<dbReference type="PANTHER" id="PTHR46953">
    <property type="entry name" value="G-PROTEIN COUPLED RECEPTOR MTH-LIKE 1-RELATED"/>
    <property type="match status" value="1"/>
</dbReference>
<reference evidence="13" key="1">
    <citation type="submission" date="2014-09" db="EMBL/GenBank/DDBJ databases">
        <title>Cloning of full-length cDNA and bioinformatic analysis of two mth genes from Dastarcus helophoroides (Coleoptera: Bothrideridae).</title>
        <authorList>
            <person name="Zhang W."/>
            <person name="Zhang Z."/>
            <person name="Li M."/>
        </authorList>
    </citation>
    <scope>NUCLEOTIDE SEQUENCE</scope>
</reference>
<feature type="transmembrane region" description="Helical" evidence="10">
    <location>
        <begin position="288"/>
        <end position="310"/>
    </location>
</feature>
<dbReference type="PANTHER" id="PTHR46953:SF1">
    <property type="entry name" value="G-PROTEIN COUPLED RECEPTOR MTH-LIKE 1-RELATED"/>
    <property type="match status" value="1"/>
</dbReference>
<dbReference type="InterPro" id="IPR052808">
    <property type="entry name" value="GPCR_Mth-like"/>
</dbReference>
<dbReference type="PROSITE" id="PS50261">
    <property type="entry name" value="G_PROTEIN_RECEP_F2_4"/>
    <property type="match status" value="1"/>
</dbReference>
<feature type="region of interest" description="Disordered" evidence="9">
    <location>
        <begin position="528"/>
        <end position="566"/>
    </location>
</feature>
<evidence type="ECO:0000256" key="8">
    <source>
        <dbReference type="ARBA" id="ARBA00023224"/>
    </source>
</evidence>
<feature type="transmembrane region" description="Helical" evidence="10">
    <location>
        <begin position="363"/>
        <end position="386"/>
    </location>
</feature>
<feature type="transmembrane region" description="Helical" evidence="10">
    <location>
        <begin position="491"/>
        <end position="514"/>
    </location>
</feature>
<dbReference type="Pfam" id="PF00002">
    <property type="entry name" value="7tm_2"/>
    <property type="match status" value="1"/>
</dbReference>
<name>A0A0A7P873_9CUCU</name>
<evidence type="ECO:0000256" key="5">
    <source>
        <dbReference type="ARBA" id="ARBA00023040"/>
    </source>
</evidence>
<keyword evidence="11" id="KW-0732">Signal</keyword>
<evidence type="ECO:0000256" key="2">
    <source>
        <dbReference type="ARBA" id="ARBA00008979"/>
    </source>
</evidence>
<evidence type="ECO:0000256" key="3">
    <source>
        <dbReference type="ARBA" id="ARBA00022692"/>
    </source>
</evidence>
<dbReference type="PRINTS" id="PR00249">
    <property type="entry name" value="GPCRSECRETIN"/>
</dbReference>
<feature type="transmembrane region" description="Helical" evidence="10">
    <location>
        <begin position="413"/>
        <end position="433"/>
    </location>
</feature>
<dbReference type="CDD" id="cd15039">
    <property type="entry name" value="7tmB3_Methuselah-like"/>
    <property type="match status" value="1"/>
</dbReference>
<evidence type="ECO:0000256" key="11">
    <source>
        <dbReference type="SAM" id="SignalP"/>
    </source>
</evidence>
<comment type="similarity">
    <text evidence="2">Belongs to the G-protein coupled receptor 2 family. Mth subfamily.</text>
</comment>
<dbReference type="SUPFAM" id="SSF63877">
    <property type="entry name" value="Methuselah ectodomain"/>
    <property type="match status" value="1"/>
</dbReference>
<evidence type="ECO:0000256" key="1">
    <source>
        <dbReference type="ARBA" id="ARBA00004127"/>
    </source>
</evidence>
<protein>
    <submittedName>
        <fullName evidence="13">G-protein coupled receptor Mth-like protein 1</fullName>
    </submittedName>
</protein>
<sequence length="566" mass="63770">MRTYKLLLCLFFAVVSGKNVTIQKCCKLTQFLSSSMECIHQDRNVWNLNVYSPTRGSFLPKDKIPPPNWHIKEGFKPSCKKPKFIYTNIGAYVPFQNGSLLIIENSKFISPPDYCLNYKGVIFCVQPDDDKGELMSRVRVKKCCGENAIFSETNRTCIHIKDKGYVIDVGANKTLSEGFPNCHHHHIAVGGHLKDSKLFENGSLWISHYDTLVSMGNFCLEYSLENAGSSPMVMVCSDTLRIEKPTTDIRFVLYPIGLAFSAVFLAATLAAGYLLPASHHVLHWRCQTNYVTCLLIGDILLCIIHLSTQISHTWCIAISTPMHFSFLAAFFWLNTMCFNIWWTFRDLRPQSVEKSQERCRLRLYEVYAWGVPLVIAGTAAILDIVATEENNLLRPNFGKSSCWFHGDTEKLTFFYGPIGVLLIINLALFGLTARELTCGLWKRELVKSTTERAALGRVCMKLVVVMGVTWIFDIISWAIGGPQELWYFSDFLNSLQGVFIFIVIGCQPQVLSAVKRIWCLRKHRENGNVGTSNHHSSSSQGLPSIGDTMTNSVSNNTKSMPLETSC</sequence>
<feature type="transmembrane region" description="Helical" evidence="10">
    <location>
        <begin position="454"/>
        <end position="479"/>
    </location>
</feature>